<sequence>MTWLKSGLSSRDDRGAEGHDVLVKAKILYGCMAIGLVIPVFAIAGVISAYWSQRENSISDAHFLYIIRTFWIGAALFGLVALGAFGSARFYVVAGAMVWVVTRIVVGFVAACLGRYPSGAVAFA</sequence>
<feature type="transmembrane region" description="Helical" evidence="1">
    <location>
        <begin position="63"/>
        <end position="85"/>
    </location>
</feature>
<keyword evidence="1" id="KW-0472">Membrane</keyword>
<feature type="transmembrane region" description="Helical" evidence="1">
    <location>
        <begin position="27"/>
        <end position="51"/>
    </location>
</feature>
<protein>
    <recommendedName>
        <fullName evidence="4">DUF4870 domain-containing protein</fullName>
    </recommendedName>
</protein>
<keyword evidence="1" id="KW-0812">Transmembrane</keyword>
<evidence type="ECO:0008006" key="4">
    <source>
        <dbReference type="Google" id="ProtNLM"/>
    </source>
</evidence>
<gene>
    <name evidence="2" type="ORF">CEW89_00500</name>
</gene>
<feature type="transmembrane region" description="Helical" evidence="1">
    <location>
        <begin position="91"/>
        <end position="113"/>
    </location>
</feature>
<accession>A0A291G7P4</accession>
<evidence type="ECO:0000313" key="3">
    <source>
        <dbReference type="Proteomes" id="UP000217935"/>
    </source>
</evidence>
<dbReference type="KEGG" id="ceh:CEW89_00500"/>
<evidence type="ECO:0000313" key="2">
    <source>
        <dbReference type="EMBL" id="ATG46181.1"/>
    </source>
</evidence>
<dbReference type="RefSeq" id="WP_096804504.1">
    <property type="nucleotide sequence ID" value="NZ_CP022196.1"/>
</dbReference>
<dbReference type="AlphaFoldDB" id="A0A291G7P4"/>
<dbReference type="Proteomes" id="UP000217935">
    <property type="component" value="Chromosome"/>
</dbReference>
<organism evidence="2 3">
    <name type="scientific">Celeribacter ethanolicus</name>
    <dbReference type="NCBI Taxonomy" id="1758178"/>
    <lineage>
        <taxon>Bacteria</taxon>
        <taxon>Pseudomonadati</taxon>
        <taxon>Pseudomonadota</taxon>
        <taxon>Alphaproteobacteria</taxon>
        <taxon>Rhodobacterales</taxon>
        <taxon>Roseobacteraceae</taxon>
        <taxon>Celeribacter</taxon>
    </lineage>
</organism>
<keyword evidence="1" id="KW-1133">Transmembrane helix</keyword>
<name>A0A291G7P4_9RHOB</name>
<reference evidence="2 3" key="1">
    <citation type="submission" date="2017-06" db="EMBL/GenBank/DDBJ databases">
        <title>Celeribacter sp. TSPH2 complete genome sequence.</title>
        <authorList>
            <person name="Woo J.-H."/>
            <person name="Kim H.-S."/>
        </authorList>
    </citation>
    <scope>NUCLEOTIDE SEQUENCE [LARGE SCALE GENOMIC DNA]</scope>
    <source>
        <strain evidence="2 3">TSPH2</strain>
    </source>
</reference>
<proteinExistence type="predicted"/>
<dbReference type="OrthoDB" id="5405464at2"/>
<dbReference type="EMBL" id="CP022196">
    <property type="protein sequence ID" value="ATG46181.1"/>
    <property type="molecule type" value="Genomic_DNA"/>
</dbReference>
<keyword evidence="3" id="KW-1185">Reference proteome</keyword>
<evidence type="ECO:0000256" key="1">
    <source>
        <dbReference type="SAM" id="Phobius"/>
    </source>
</evidence>